<reference evidence="2 3" key="1">
    <citation type="submission" date="2024-08" db="EMBL/GenBank/DDBJ databases">
        <authorList>
            <person name="Cucini C."/>
            <person name="Frati F."/>
        </authorList>
    </citation>
    <scope>NUCLEOTIDE SEQUENCE [LARGE SCALE GENOMIC DNA]</scope>
</reference>
<evidence type="ECO:0000313" key="2">
    <source>
        <dbReference type="EMBL" id="CAL8100813.1"/>
    </source>
</evidence>
<accession>A0ABP1QF01</accession>
<gene>
    <name evidence="2" type="ORF">ODALV1_LOCUS10643</name>
</gene>
<name>A0ABP1QF01_9HEXA</name>
<comment type="caution">
    <text evidence="2">The sequence shown here is derived from an EMBL/GenBank/DDBJ whole genome shotgun (WGS) entry which is preliminary data.</text>
</comment>
<keyword evidence="3" id="KW-1185">Reference proteome</keyword>
<protein>
    <submittedName>
        <fullName evidence="2">Uncharacterized protein</fullName>
    </submittedName>
</protein>
<dbReference type="EMBL" id="CAXLJM020000033">
    <property type="protein sequence ID" value="CAL8100813.1"/>
    <property type="molecule type" value="Genomic_DNA"/>
</dbReference>
<sequence>MASEKKQDGCDISAEIPPGLDNPLPEYGEIFKQRQIKKANEKVSGIEDSKQTKRKSCMESPLKPGCIPKDVVLPFSSDKNETLGRFLETDSQTAIGAGNLMKGVRVRKDKVTFPGWLIELTDPQLKSALDAKEILGTGKPLCELLDPLIEAIAGLGTGISDTDVIETLRRVPHTAKGWSFSYFMFIAGNPKFAKKKGAIQDPLPVQFTECLEQSGDSSNKPNKKKNVVERLYQLPQVTPPDLWPPADAKKEQKDESGYSERAKLFYSALLYCDMYDTMKTVERIYLKGESIPEPREAMLKRQQESGFGASNMGTRKLGFAEWDKPLPPLPKVSPYLADLPLVGKRRKIVKPNGNVMMYRRSQTELHPIFLAVRAPRQAKATIKILEDERRVKSILSLLASQEGNCLALLPNVQTILHLSDTLLQKLEDVRVQNGPKAPKIYKANDMLWIQKEAKNLFRPHGLPPQIAKIPPLIAFTDGLKLREICKQVRDQHWSYICLRKVAH</sequence>
<proteinExistence type="predicted"/>
<dbReference type="Proteomes" id="UP001642540">
    <property type="component" value="Unassembled WGS sequence"/>
</dbReference>
<feature type="region of interest" description="Disordered" evidence="1">
    <location>
        <begin position="1"/>
        <end position="24"/>
    </location>
</feature>
<organism evidence="2 3">
    <name type="scientific">Orchesella dallaii</name>
    <dbReference type="NCBI Taxonomy" id="48710"/>
    <lineage>
        <taxon>Eukaryota</taxon>
        <taxon>Metazoa</taxon>
        <taxon>Ecdysozoa</taxon>
        <taxon>Arthropoda</taxon>
        <taxon>Hexapoda</taxon>
        <taxon>Collembola</taxon>
        <taxon>Entomobryomorpha</taxon>
        <taxon>Entomobryoidea</taxon>
        <taxon>Orchesellidae</taxon>
        <taxon>Orchesellinae</taxon>
        <taxon>Orchesella</taxon>
    </lineage>
</organism>
<evidence type="ECO:0000313" key="3">
    <source>
        <dbReference type="Proteomes" id="UP001642540"/>
    </source>
</evidence>
<evidence type="ECO:0000256" key="1">
    <source>
        <dbReference type="SAM" id="MobiDB-lite"/>
    </source>
</evidence>